<evidence type="ECO:0000313" key="11">
    <source>
        <dbReference type="Proteomes" id="UP000719766"/>
    </source>
</evidence>
<evidence type="ECO:0000256" key="5">
    <source>
        <dbReference type="ARBA" id="ARBA00022917"/>
    </source>
</evidence>
<dbReference type="PANTHER" id="PTHR11895:SF7">
    <property type="entry name" value="GLUTAMYL-TRNA(GLN) AMIDOTRANSFERASE SUBUNIT A, MITOCHONDRIAL"/>
    <property type="match status" value="1"/>
</dbReference>
<comment type="catalytic activity">
    <reaction evidence="6 7">
        <text>L-glutamyl-tRNA(Gln) + L-glutamine + ATP + H2O = L-glutaminyl-tRNA(Gln) + L-glutamate + ADP + phosphate + H(+)</text>
        <dbReference type="Rhea" id="RHEA:17521"/>
        <dbReference type="Rhea" id="RHEA-COMP:9681"/>
        <dbReference type="Rhea" id="RHEA-COMP:9684"/>
        <dbReference type="ChEBI" id="CHEBI:15377"/>
        <dbReference type="ChEBI" id="CHEBI:15378"/>
        <dbReference type="ChEBI" id="CHEBI:29985"/>
        <dbReference type="ChEBI" id="CHEBI:30616"/>
        <dbReference type="ChEBI" id="CHEBI:43474"/>
        <dbReference type="ChEBI" id="CHEBI:58359"/>
        <dbReference type="ChEBI" id="CHEBI:78520"/>
        <dbReference type="ChEBI" id="CHEBI:78521"/>
        <dbReference type="ChEBI" id="CHEBI:456216"/>
        <dbReference type="EC" id="6.3.5.7"/>
    </reaction>
</comment>
<keyword evidence="11" id="KW-1185">Reference proteome</keyword>
<feature type="active site" description="Charge relay system" evidence="7">
    <location>
        <position position="75"/>
    </location>
</feature>
<dbReference type="InterPro" id="IPR020556">
    <property type="entry name" value="Amidase_CS"/>
</dbReference>
<evidence type="ECO:0000256" key="7">
    <source>
        <dbReference type="HAMAP-Rule" id="MF_03150"/>
    </source>
</evidence>
<dbReference type="GO" id="GO:0030956">
    <property type="term" value="C:glutamyl-tRNA(Gln) amidotransferase complex"/>
    <property type="evidence" value="ECO:0007669"/>
    <property type="project" value="UniProtKB-UniRule"/>
</dbReference>
<feature type="active site" description="Acyl-ester intermediate" evidence="7">
    <location>
        <position position="201"/>
    </location>
</feature>
<evidence type="ECO:0000256" key="1">
    <source>
        <dbReference type="ARBA" id="ARBA00008069"/>
    </source>
</evidence>
<dbReference type="InterPro" id="IPR036928">
    <property type="entry name" value="AS_sf"/>
</dbReference>
<keyword evidence="4 7" id="KW-0067">ATP-binding</keyword>
<organism evidence="10 11">
    <name type="scientific">Suillus plorans</name>
    <dbReference type="NCBI Taxonomy" id="116603"/>
    <lineage>
        <taxon>Eukaryota</taxon>
        <taxon>Fungi</taxon>
        <taxon>Dikarya</taxon>
        <taxon>Basidiomycota</taxon>
        <taxon>Agaricomycotina</taxon>
        <taxon>Agaricomycetes</taxon>
        <taxon>Agaricomycetidae</taxon>
        <taxon>Boletales</taxon>
        <taxon>Suillineae</taxon>
        <taxon>Suillaceae</taxon>
        <taxon>Suillus</taxon>
    </lineage>
</organism>
<dbReference type="InterPro" id="IPR000120">
    <property type="entry name" value="Amidase"/>
</dbReference>
<dbReference type="AlphaFoldDB" id="A0A9P7DC80"/>
<proteinExistence type="inferred from homology"/>
<dbReference type="Gene3D" id="3.90.1300.10">
    <property type="entry name" value="Amidase signature (AS) domain"/>
    <property type="match status" value="1"/>
</dbReference>
<dbReference type="GeneID" id="64593022"/>
<dbReference type="RefSeq" id="XP_041153949.1">
    <property type="nucleotide sequence ID" value="XM_041299258.1"/>
</dbReference>
<dbReference type="InterPro" id="IPR023631">
    <property type="entry name" value="Amidase_dom"/>
</dbReference>
<evidence type="ECO:0000313" key="10">
    <source>
        <dbReference type="EMBL" id="KAG1786514.1"/>
    </source>
</evidence>
<comment type="subcellular location">
    <subcellularLocation>
        <location evidence="7">Mitochondrion</location>
    </subcellularLocation>
</comment>
<dbReference type="PROSITE" id="PS00571">
    <property type="entry name" value="AMIDASES"/>
    <property type="match status" value="1"/>
</dbReference>
<dbReference type="GO" id="GO:0005524">
    <property type="term" value="F:ATP binding"/>
    <property type="evidence" value="ECO:0007669"/>
    <property type="project" value="UniProtKB-KW"/>
</dbReference>
<evidence type="ECO:0000256" key="6">
    <source>
        <dbReference type="ARBA" id="ARBA00047407"/>
    </source>
</evidence>
<gene>
    <name evidence="10" type="ORF">HD556DRAFT_1278382</name>
</gene>
<dbReference type="Pfam" id="PF01425">
    <property type="entry name" value="Amidase"/>
    <property type="match status" value="1"/>
</dbReference>
<dbReference type="GO" id="GO:0050567">
    <property type="term" value="F:glutaminyl-tRNA synthase (glutamine-hydrolyzing) activity"/>
    <property type="evidence" value="ECO:0007669"/>
    <property type="project" value="UniProtKB-UniRule"/>
</dbReference>
<evidence type="ECO:0000259" key="9">
    <source>
        <dbReference type="Pfam" id="PF01425"/>
    </source>
</evidence>
<protein>
    <recommendedName>
        <fullName evidence="7">Glutamyl-tRNA(Gln) amidotransferase subunit A, mitochondrial</fullName>
        <shortName evidence="7">Glu-AdT subunit A</shortName>
        <ecNumber evidence="7">6.3.5.7</ecNumber>
    </recommendedName>
</protein>
<dbReference type="GO" id="GO:0032543">
    <property type="term" value="P:mitochondrial translation"/>
    <property type="evidence" value="ECO:0007669"/>
    <property type="project" value="UniProtKB-UniRule"/>
</dbReference>
<feature type="domain" description="Amidase" evidence="9">
    <location>
        <begin position="64"/>
        <end position="537"/>
    </location>
</feature>
<sequence>MHLRVGGLARAYPSRSCAGCRARSFSTSHSRRSVIIHAGHVQSLNESTNALVSFSTETHNLNFHGPLSNLTVAIKDNICTMHLPTTCSSGMLRGMSNSVPRSRSNSITEFTSPFDATAVEFLKAGGANIIGKANCDEFGMGSLNVNSIHGPVVNPYQSPNEKSVPWAERERRSAGGSSGGSAAAVAAGMCDAALGTDTGGSVRLPASYCGITGLKPSYGLISRSVTFQLIFQKLMDSRWGVVSFADSLDCVGVLGKSVDTVKTVFDSISSYDPKDPTAAAPRTRDRAKASAESLLSTLDVNSSSPDLSSLRIGIPQEYFPFELNTTIVTAVRKVLERLSSLGAQLIPVSLPSTPYALSAYYVIATAEASSNLARYDGVQYGTRSPLLPGADKSKPDNVYAHTRSAGFGAEVRKRILLGTYALTADAFDNYFLQAQRVRQRIKTDFNSNFRIPNAQLSDPSPNPDGVDILLHPSAIRTAPRLDSDAISGLGPYLQDVMTAPASLAGLPAVSVPAGLAADGWPVGVSIVGQWGSDELVLCIGNVIERTSDKDNSNPNS</sequence>
<comment type="caution">
    <text evidence="10">The sequence shown here is derived from an EMBL/GenBank/DDBJ whole genome shotgun (WGS) entry which is preliminary data.</text>
</comment>
<keyword evidence="7" id="KW-0496">Mitochondrion</keyword>
<feature type="active site" description="Charge relay system" evidence="7">
    <location>
        <position position="177"/>
    </location>
</feature>
<dbReference type="SUPFAM" id="SSF75304">
    <property type="entry name" value="Amidase signature (AS) enzymes"/>
    <property type="match status" value="1"/>
</dbReference>
<dbReference type="GO" id="GO:0005739">
    <property type="term" value="C:mitochondrion"/>
    <property type="evidence" value="ECO:0007669"/>
    <property type="project" value="UniProtKB-SubCell"/>
</dbReference>
<dbReference type="Proteomes" id="UP000719766">
    <property type="component" value="Unassembled WGS sequence"/>
</dbReference>
<dbReference type="HAMAP" id="MF_00120">
    <property type="entry name" value="GatA"/>
    <property type="match status" value="1"/>
</dbReference>
<dbReference type="OrthoDB" id="421993at2759"/>
<comment type="similarity">
    <text evidence="1 7">Belongs to the amidase family. GatA subfamily.</text>
</comment>
<evidence type="ECO:0000256" key="2">
    <source>
        <dbReference type="ARBA" id="ARBA00022598"/>
    </source>
</evidence>
<dbReference type="GO" id="GO:0070681">
    <property type="term" value="P:glutaminyl-tRNAGln biosynthesis via transamidation"/>
    <property type="evidence" value="ECO:0007669"/>
    <property type="project" value="UniProtKB-UniRule"/>
</dbReference>
<dbReference type="EC" id="6.3.5.7" evidence="7"/>
<dbReference type="InterPro" id="IPR004412">
    <property type="entry name" value="GatA"/>
</dbReference>
<name>A0A9P7DC80_9AGAM</name>
<dbReference type="EMBL" id="JABBWE010000091">
    <property type="protein sequence ID" value="KAG1786514.1"/>
    <property type="molecule type" value="Genomic_DNA"/>
</dbReference>
<dbReference type="PANTHER" id="PTHR11895">
    <property type="entry name" value="TRANSAMIDASE"/>
    <property type="match status" value="1"/>
</dbReference>
<evidence type="ECO:0000256" key="8">
    <source>
        <dbReference type="SAM" id="MobiDB-lite"/>
    </source>
</evidence>
<evidence type="ECO:0000256" key="4">
    <source>
        <dbReference type="ARBA" id="ARBA00022840"/>
    </source>
</evidence>
<feature type="region of interest" description="Disordered" evidence="8">
    <location>
        <begin position="154"/>
        <end position="179"/>
    </location>
</feature>
<comment type="subunit">
    <text evidence="7">Subunit of the heterotrimeric GatCAB amidotransferase (AdT) complex, composed of A, B and C subunits.</text>
</comment>
<keyword evidence="3 7" id="KW-0547">Nucleotide-binding</keyword>
<evidence type="ECO:0000256" key="3">
    <source>
        <dbReference type="ARBA" id="ARBA00022741"/>
    </source>
</evidence>
<comment type="function">
    <text evidence="7">Allows the formation of correctly charged Gln-tRNA(Gln) through the transamidation of misacylated Glu-tRNA(Gln) in the mitochondria. The reaction takes place in the presence of glutamine and ATP through an activated gamma-phospho-Glu-tRNA(Gln).</text>
</comment>
<reference evidence="10" key="1">
    <citation type="journal article" date="2020" name="New Phytol.">
        <title>Comparative genomics reveals dynamic genome evolution in host specialist ectomycorrhizal fungi.</title>
        <authorList>
            <person name="Lofgren L.A."/>
            <person name="Nguyen N.H."/>
            <person name="Vilgalys R."/>
            <person name="Ruytinx J."/>
            <person name="Liao H.L."/>
            <person name="Branco S."/>
            <person name="Kuo A."/>
            <person name="LaButti K."/>
            <person name="Lipzen A."/>
            <person name="Andreopoulos W."/>
            <person name="Pangilinan J."/>
            <person name="Riley R."/>
            <person name="Hundley H."/>
            <person name="Na H."/>
            <person name="Barry K."/>
            <person name="Grigoriev I.V."/>
            <person name="Stajich J.E."/>
            <person name="Kennedy P.G."/>
        </authorList>
    </citation>
    <scope>NUCLEOTIDE SEQUENCE</scope>
    <source>
        <strain evidence="10">S12</strain>
    </source>
</reference>
<keyword evidence="2 7" id="KW-0436">Ligase</keyword>
<keyword evidence="5 7" id="KW-0648">Protein biosynthesis</keyword>
<accession>A0A9P7DC80</accession>